<dbReference type="Proteomes" id="UP000325785">
    <property type="component" value="Chromosome"/>
</dbReference>
<accession>A0A5P3AFE3</accession>
<dbReference type="InterPro" id="IPR001867">
    <property type="entry name" value="OmpR/PhoB-type_DNA-bd"/>
</dbReference>
<dbReference type="Pfam" id="PF00486">
    <property type="entry name" value="Trans_reg_C"/>
    <property type="match status" value="1"/>
</dbReference>
<dbReference type="Gene3D" id="1.10.10.10">
    <property type="entry name" value="Winged helix-like DNA-binding domain superfamily/Winged helix DNA-binding domain"/>
    <property type="match status" value="1"/>
</dbReference>
<dbReference type="InterPro" id="IPR011990">
    <property type="entry name" value="TPR-like_helical_dom_sf"/>
</dbReference>
<dbReference type="GO" id="GO:0000160">
    <property type="term" value="P:phosphorelay signal transduction system"/>
    <property type="evidence" value="ECO:0007669"/>
    <property type="project" value="InterPro"/>
</dbReference>
<dbReference type="InterPro" id="IPR016032">
    <property type="entry name" value="Sig_transdc_resp-reg_C-effctor"/>
</dbReference>
<evidence type="ECO:0000256" key="2">
    <source>
        <dbReference type="PROSITE-ProRule" id="PRU01091"/>
    </source>
</evidence>
<sequence length="526" mass="58109">MGVWYAGCMKYRFHDLELDTGRSLLRRDGEEVDLEPRAFAVLSFLVAHRDRVVSKDELVEAVWDGRFISDAAISTAVKAVRRAVNDTGAEQNSVRTLRGRGFRFVAPVEVVVAAEVAVEPAPVTVPAEDGRPSIAVLPFRLFGGSEDYAAIADAIPAELIASLSRLRWLKIFARGSCFRFREDAADLASIRGKLGAHYCLSGAVEVFDRQLAITVELNDTRSQAIVWSDRFSGTMDDVHEMRGTIVAHVVTALEIHIPHHEAEAARLRAPQSLDCWALYHLGLQHMYRFNKADNAAAVGLFDRAVKLEPGFARAHAARSFTSFQNAFLNYTPDPEADIRDARRFAERSVELDPYDPLGNFTLARAHWLEGEPQAGLGWLDRAVEISPNFSHGHYARGWTDVMAGRSGDALRHVGTAIELSPLDPFLYAMQATRAFAHLIDGDTEKAARWGEHAARTPGAHYLIGLIAAVAHEIHGDHKSAAYWARHASSRRPGASVDRFFKAFPFSDPALRRSISDALKRTGIPEG</sequence>
<dbReference type="SUPFAM" id="SSF48452">
    <property type="entry name" value="TPR-like"/>
    <property type="match status" value="1"/>
</dbReference>
<dbReference type="SUPFAM" id="SSF46894">
    <property type="entry name" value="C-terminal effector domain of the bipartite response regulators"/>
    <property type="match status" value="1"/>
</dbReference>
<evidence type="ECO:0000313" key="4">
    <source>
        <dbReference type="EMBL" id="QEW27494.1"/>
    </source>
</evidence>
<organism evidence="4 5">
    <name type="scientific">Roseovarius indicus</name>
    <dbReference type="NCBI Taxonomy" id="540747"/>
    <lineage>
        <taxon>Bacteria</taxon>
        <taxon>Pseudomonadati</taxon>
        <taxon>Pseudomonadota</taxon>
        <taxon>Alphaproteobacteria</taxon>
        <taxon>Rhodobacterales</taxon>
        <taxon>Roseobacteraceae</taxon>
        <taxon>Roseovarius</taxon>
    </lineage>
</organism>
<reference evidence="4 5" key="1">
    <citation type="submission" date="2018-08" db="EMBL/GenBank/DDBJ databases">
        <title>Genetic Globetrotter - A new plasmid hitch-hiking vast phylogenetic and geographic distances.</title>
        <authorList>
            <person name="Vollmers J."/>
            <person name="Petersen J."/>
        </authorList>
    </citation>
    <scope>NUCLEOTIDE SEQUENCE [LARGE SCALE GENOMIC DNA]</scope>
    <source>
        <strain evidence="4 5">DSM 26383</strain>
    </source>
</reference>
<gene>
    <name evidence="4" type="primary">hilA</name>
    <name evidence="4" type="ORF">RIdsm_03310</name>
</gene>
<name>A0A5P3AFE3_9RHOB</name>
<evidence type="ECO:0000259" key="3">
    <source>
        <dbReference type="PROSITE" id="PS51755"/>
    </source>
</evidence>
<dbReference type="GO" id="GO:0006355">
    <property type="term" value="P:regulation of DNA-templated transcription"/>
    <property type="evidence" value="ECO:0007669"/>
    <property type="project" value="InterPro"/>
</dbReference>
<dbReference type="CDD" id="cd00383">
    <property type="entry name" value="trans_reg_C"/>
    <property type="match status" value="1"/>
</dbReference>
<protein>
    <submittedName>
        <fullName evidence="4">Transcriptional regulator HilA</fullName>
    </submittedName>
</protein>
<dbReference type="InterPro" id="IPR036388">
    <property type="entry name" value="WH-like_DNA-bd_sf"/>
</dbReference>
<evidence type="ECO:0000313" key="5">
    <source>
        <dbReference type="Proteomes" id="UP000325785"/>
    </source>
</evidence>
<proteinExistence type="predicted"/>
<dbReference type="SMART" id="SM00862">
    <property type="entry name" value="Trans_reg_C"/>
    <property type="match status" value="1"/>
</dbReference>
<dbReference type="PROSITE" id="PS51755">
    <property type="entry name" value="OMPR_PHOB"/>
    <property type="match status" value="1"/>
</dbReference>
<dbReference type="Gene3D" id="1.25.40.10">
    <property type="entry name" value="Tetratricopeptide repeat domain"/>
    <property type="match status" value="1"/>
</dbReference>
<evidence type="ECO:0000256" key="1">
    <source>
        <dbReference type="ARBA" id="ARBA00023125"/>
    </source>
</evidence>
<feature type="domain" description="OmpR/PhoB-type" evidence="3">
    <location>
        <begin position="8"/>
        <end position="106"/>
    </location>
</feature>
<feature type="DNA-binding region" description="OmpR/PhoB-type" evidence="2">
    <location>
        <begin position="8"/>
        <end position="106"/>
    </location>
</feature>
<dbReference type="EMBL" id="CP031598">
    <property type="protein sequence ID" value="QEW27494.1"/>
    <property type="molecule type" value="Genomic_DNA"/>
</dbReference>
<dbReference type="AlphaFoldDB" id="A0A5P3AFE3"/>
<dbReference type="KEGG" id="rid:RIdsm_03310"/>
<dbReference type="GO" id="GO:0003677">
    <property type="term" value="F:DNA binding"/>
    <property type="evidence" value="ECO:0007669"/>
    <property type="project" value="UniProtKB-UniRule"/>
</dbReference>
<keyword evidence="1 2" id="KW-0238">DNA-binding</keyword>